<dbReference type="PANTHER" id="PTHR22912">
    <property type="entry name" value="DISULFIDE OXIDOREDUCTASE"/>
    <property type="match status" value="1"/>
</dbReference>
<evidence type="ECO:0000256" key="8">
    <source>
        <dbReference type="ARBA" id="ARBA00023002"/>
    </source>
</evidence>
<accession>A0A1M5MTJ8</accession>
<feature type="domain" description="FAD/NAD(P)-binding" evidence="18">
    <location>
        <begin position="3"/>
        <end position="317"/>
    </location>
</feature>
<keyword evidence="10" id="KW-1015">Disulfide bond</keyword>
<feature type="binding site" evidence="14">
    <location>
        <position position="195"/>
    </location>
    <ligand>
        <name>NAD(+)</name>
        <dbReference type="ChEBI" id="CHEBI:57540"/>
    </ligand>
</feature>
<gene>
    <name evidence="19" type="ORF">SAMN02745221_01013</name>
</gene>
<evidence type="ECO:0000256" key="11">
    <source>
        <dbReference type="ARBA" id="ARBA00023284"/>
    </source>
</evidence>
<dbReference type="AlphaFoldDB" id="A0A1M5MTJ8"/>
<evidence type="ECO:0000256" key="15">
    <source>
        <dbReference type="PIRSR" id="PIRSR000350-4"/>
    </source>
</evidence>
<evidence type="ECO:0000256" key="4">
    <source>
        <dbReference type="ARBA" id="ARBA00016961"/>
    </source>
</evidence>
<dbReference type="Gene3D" id="3.30.390.30">
    <property type="match status" value="1"/>
</dbReference>
<name>A0A1M5MTJ8_9FIRM</name>
<comment type="miscellaneous">
    <text evidence="16">The active site is a redox-active disulfide bond.</text>
</comment>
<evidence type="ECO:0000256" key="5">
    <source>
        <dbReference type="ARBA" id="ARBA00022490"/>
    </source>
</evidence>
<keyword evidence="14" id="KW-0547">Nucleotide-binding</keyword>
<evidence type="ECO:0000256" key="13">
    <source>
        <dbReference type="PIRSR" id="PIRSR000350-2"/>
    </source>
</evidence>
<dbReference type="Pfam" id="PF02852">
    <property type="entry name" value="Pyr_redox_dim"/>
    <property type="match status" value="1"/>
</dbReference>
<dbReference type="PIRSF" id="PIRSF000350">
    <property type="entry name" value="Mercury_reductase_MerA"/>
    <property type="match status" value="1"/>
</dbReference>
<protein>
    <recommendedName>
        <fullName evidence="4 16">Dihydrolipoyl dehydrogenase</fullName>
        <ecNumber evidence="3 16">1.8.1.4</ecNumber>
    </recommendedName>
</protein>
<evidence type="ECO:0000256" key="9">
    <source>
        <dbReference type="ARBA" id="ARBA00023027"/>
    </source>
</evidence>
<evidence type="ECO:0000256" key="3">
    <source>
        <dbReference type="ARBA" id="ARBA00012608"/>
    </source>
</evidence>
<dbReference type="InterPro" id="IPR006258">
    <property type="entry name" value="Lipoamide_DH"/>
</dbReference>
<dbReference type="PRINTS" id="PR00368">
    <property type="entry name" value="FADPNR"/>
</dbReference>
<dbReference type="InterPro" id="IPR050151">
    <property type="entry name" value="Class-I_Pyr_Nuc-Dis_Oxidored"/>
</dbReference>
<comment type="catalytic activity">
    <reaction evidence="12 16">
        <text>N(6)-[(R)-dihydrolipoyl]-L-lysyl-[protein] + NAD(+) = N(6)-[(R)-lipoyl]-L-lysyl-[protein] + NADH + H(+)</text>
        <dbReference type="Rhea" id="RHEA:15045"/>
        <dbReference type="Rhea" id="RHEA-COMP:10474"/>
        <dbReference type="Rhea" id="RHEA-COMP:10475"/>
        <dbReference type="ChEBI" id="CHEBI:15378"/>
        <dbReference type="ChEBI" id="CHEBI:57540"/>
        <dbReference type="ChEBI" id="CHEBI:57945"/>
        <dbReference type="ChEBI" id="CHEBI:83099"/>
        <dbReference type="ChEBI" id="CHEBI:83100"/>
        <dbReference type="EC" id="1.8.1.4"/>
    </reaction>
</comment>
<reference evidence="20" key="1">
    <citation type="submission" date="2016-11" db="EMBL/GenBank/DDBJ databases">
        <authorList>
            <person name="Varghese N."/>
            <person name="Submissions S."/>
        </authorList>
    </citation>
    <scope>NUCLEOTIDE SEQUENCE [LARGE SCALE GENOMIC DNA]</scope>
    <source>
        <strain evidence="20">DSM 11003</strain>
    </source>
</reference>
<evidence type="ECO:0000256" key="6">
    <source>
        <dbReference type="ARBA" id="ARBA00022630"/>
    </source>
</evidence>
<dbReference type="RefSeq" id="WP_143156866.1">
    <property type="nucleotide sequence ID" value="NZ_FQWY01000013.1"/>
</dbReference>
<dbReference type="InterPro" id="IPR016156">
    <property type="entry name" value="FAD/NAD-linked_Rdtase_dimer_sf"/>
</dbReference>
<dbReference type="PANTHER" id="PTHR22912:SF217">
    <property type="entry name" value="DIHYDROLIPOYL DEHYDROGENASE"/>
    <property type="match status" value="1"/>
</dbReference>
<evidence type="ECO:0000256" key="10">
    <source>
        <dbReference type="ARBA" id="ARBA00023157"/>
    </source>
</evidence>
<feature type="binding site" evidence="14">
    <location>
        <begin position="135"/>
        <end position="137"/>
    </location>
    <ligand>
        <name>FAD</name>
        <dbReference type="ChEBI" id="CHEBI:57692"/>
    </ligand>
</feature>
<feature type="binding site" evidence="14">
    <location>
        <position position="302"/>
    </location>
    <ligand>
        <name>FAD</name>
        <dbReference type="ChEBI" id="CHEBI:57692"/>
    </ligand>
</feature>
<keyword evidence="20" id="KW-1185">Reference proteome</keyword>
<dbReference type="GO" id="GO:0004148">
    <property type="term" value="F:dihydrolipoyl dehydrogenase (NADH) activity"/>
    <property type="evidence" value="ECO:0007669"/>
    <property type="project" value="UniProtKB-EC"/>
</dbReference>
<dbReference type="SUPFAM" id="SSF55424">
    <property type="entry name" value="FAD/NAD-linked reductases, dimerisation (C-terminal) domain"/>
    <property type="match status" value="1"/>
</dbReference>
<evidence type="ECO:0000259" key="18">
    <source>
        <dbReference type="Pfam" id="PF07992"/>
    </source>
</evidence>
<feature type="binding site" evidence="14">
    <location>
        <position position="48"/>
    </location>
    <ligand>
        <name>FAD</name>
        <dbReference type="ChEBI" id="CHEBI:57692"/>
    </ligand>
</feature>
<dbReference type="FunFam" id="3.30.390.30:FF:000001">
    <property type="entry name" value="Dihydrolipoyl dehydrogenase"/>
    <property type="match status" value="1"/>
</dbReference>
<sequence>MRDLVIIGGGPGGYVAAIRASQLGMKTVLIEKDEVGGTCLNRGCIPTKAYFQNAKAIHTIKRAEEFNIEVSGFKFSLEKAKARKDSIVNQLVSGVKQLLKANGVELIKGEAALIAPDTVAVNGEEIKARNILIATGSVPARLQVEGADLPEVITSDEALELTEVPSRLAVIGGGVIGLEFACIFSHFGSKVTVIEYMPNILGSLDKEISKRMGVFLKKQNIDVHTGAAVTKIEKKDGEVLVHVEGKKEAFTVASDLVLMSTGRRPCIKGLNLDKVGIETEKDFIKVDENYQTSVKGVYAIGDVIGGQMLAHKASEEGIVAVEKMAGLNSCVHYHAVPGCIFTFPEIATVGMSEEEAQAKGITYKVGKFQFAANGKAMTMGEAEGLVKILADQNDIIIGVHIIGPHASDLILEGTMMVKNRMRIKDVIGTIHPHPTLGEAIMEAVLDVHGEAIHLAPRKK</sequence>
<evidence type="ECO:0000259" key="17">
    <source>
        <dbReference type="Pfam" id="PF02852"/>
    </source>
</evidence>
<evidence type="ECO:0000256" key="1">
    <source>
        <dbReference type="ARBA" id="ARBA00004496"/>
    </source>
</evidence>
<keyword evidence="5" id="KW-0963">Cytoplasm</keyword>
<dbReference type="InterPro" id="IPR012999">
    <property type="entry name" value="Pyr_OxRdtase_I_AS"/>
</dbReference>
<comment type="cofactor">
    <cofactor evidence="14 16">
        <name>FAD</name>
        <dbReference type="ChEBI" id="CHEBI:57692"/>
    </cofactor>
    <text evidence="14 16">Binds 1 FAD per subunit.</text>
</comment>
<dbReference type="Pfam" id="PF07992">
    <property type="entry name" value="Pyr_redox_2"/>
    <property type="match status" value="1"/>
</dbReference>
<comment type="similarity">
    <text evidence="2 16">Belongs to the class-I pyridine nucleotide-disulfide oxidoreductase family.</text>
</comment>
<evidence type="ECO:0000256" key="14">
    <source>
        <dbReference type="PIRSR" id="PIRSR000350-3"/>
    </source>
</evidence>
<evidence type="ECO:0000313" key="19">
    <source>
        <dbReference type="EMBL" id="SHG80628.1"/>
    </source>
</evidence>
<dbReference type="GO" id="GO:0005737">
    <property type="term" value="C:cytoplasm"/>
    <property type="evidence" value="ECO:0007669"/>
    <property type="project" value="UniProtKB-SubCell"/>
</dbReference>
<dbReference type="PROSITE" id="PS00076">
    <property type="entry name" value="PYRIDINE_REDOX_1"/>
    <property type="match status" value="1"/>
</dbReference>
<keyword evidence="9 14" id="KW-0520">NAD</keyword>
<evidence type="ECO:0000256" key="2">
    <source>
        <dbReference type="ARBA" id="ARBA00007532"/>
    </source>
</evidence>
<feature type="domain" description="Pyridine nucleotide-disulphide oxidoreductase dimerisation" evidence="17">
    <location>
        <begin position="336"/>
        <end position="443"/>
    </location>
</feature>
<feature type="binding site" evidence="14">
    <location>
        <begin position="172"/>
        <end position="179"/>
    </location>
    <ligand>
        <name>NAD(+)</name>
        <dbReference type="ChEBI" id="CHEBI:57540"/>
    </ligand>
</feature>
<dbReference type="InterPro" id="IPR023753">
    <property type="entry name" value="FAD/NAD-binding_dom"/>
</dbReference>
<feature type="binding site" evidence="14">
    <location>
        <begin position="308"/>
        <end position="311"/>
    </location>
    <ligand>
        <name>FAD</name>
        <dbReference type="ChEBI" id="CHEBI:57692"/>
    </ligand>
</feature>
<dbReference type="InterPro" id="IPR001100">
    <property type="entry name" value="Pyr_nuc-diS_OxRdtase"/>
</dbReference>
<dbReference type="STRING" id="1123382.SAMN02745221_01013"/>
<keyword evidence="8 16" id="KW-0560">Oxidoreductase</keyword>
<feature type="binding site" evidence="14">
    <location>
        <position position="262"/>
    </location>
    <ligand>
        <name>NAD(+)</name>
        <dbReference type="ChEBI" id="CHEBI:57540"/>
    </ligand>
</feature>
<dbReference type="PRINTS" id="PR00411">
    <property type="entry name" value="PNDRDTASEI"/>
</dbReference>
<dbReference type="OrthoDB" id="9807946at2"/>
<keyword evidence="11 16" id="KW-0676">Redox-active center</keyword>
<dbReference type="InterPro" id="IPR036188">
    <property type="entry name" value="FAD/NAD-bd_sf"/>
</dbReference>
<evidence type="ECO:0000256" key="12">
    <source>
        <dbReference type="ARBA" id="ARBA00049187"/>
    </source>
</evidence>
<evidence type="ECO:0000256" key="7">
    <source>
        <dbReference type="ARBA" id="ARBA00022827"/>
    </source>
</evidence>
<evidence type="ECO:0000313" key="20">
    <source>
        <dbReference type="Proteomes" id="UP000242329"/>
    </source>
</evidence>
<organism evidence="19 20">
    <name type="scientific">Thermosyntropha lipolytica DSM 11003</name>
    <dbReference type="NCBI Taxonomy" id="1123382"/>
    <lineage>
        <taxon>Bacteria</taxon>
        <taxon>Bacillati</taxon>
        <taxon>Bacillota</taxon>
        <taxon>Clostridia</taxon>
        <taxon>Eubacteriales</taxon>
        <taxon>Syntrophomonadaceae</taxon>
        <taxon>Thermosyntropha</taxon>
    </lineage>
</organism>
<dbReference type="NCBIfam" id="TIGR01350">
    <property type="entry name" value="lipoamide_DH"/>
    <property type="match status" value="1"/>
</dbReference>
<dbReference type="EMBL" id="FQWY01000013">
    <property type="protein sequence ID" value="SHG80628.1"/>
    <property type="molecule type" value="Genomic_DNA"/>
</dbReference>
<dbReference type="SUPFAM" id="SSF51905">
    <property type="entry name" value="FAD/NAD(P)-binding domain"/>
    <property type="match status" value="1"/>
</dbReference>
<feature type="disulfide bond" description="Redox-active" evidence="15">
    <location>
        <begin position="39"/>
        <end position="44"/>
    </location>
</feature>
<dbReference type="Proteomes" id="UP000242329">
    <property type="component" value="Unassembled WGS sequence"/>
</dbReference>
<dbReference type="InterPro" id="IPR004099">
    <property type="entry name" value="Pyr_nucl-diS_OxRdtase_dimer"/>
</dbReference>
<keyword evidence="6 16" id="KW-0285">Flavoprotein</keyword>
<feature type="active site" description="Proton acceptor" evidence="13">
    <location>
        <position position="433"/>
    </location>
</feature>
<evidence type="ECO:0000256" key="16">
    <source>
        <dbReference type="RuleBase" id="RU003692"/>
    </source>
</evidence>
<keyword evidence="7 14" id="KW-0274">FAD</keyword>
<dbReference type="EC" id="1.8.1.4" evidence="3 16"/>
<dbReference type="GO" id="GO:0050660">
    <property type="term" value="F:flavin adenine dinucleotide binding"/>
    <property type="evidence" value="ECO:0007669"/>
    <property type="project" value="InterPro"/>
</dbReference>
<dbReference type="GO" id="GO:0006103">
    <property type="term" value="P:2-oxoglutarate metabolic process"/>
    <property type="evidence" value="ECO:0007669"/>
    <property type="project" value="TreeGrafter"/>
</dbReference>
<comment type="subcellular location">
    <subcellularLocation>
        <location evidence="1">Cytoplasm</location>
    </subcellularLocation>
</comment>
<proteinExistence type="inferred from homology"/>
<dbReference type="Gene3D" id="3.50.50.60">
    <property type="entry name" value="FAD/NAD(P)-binding domain"/>
    <property type="match status" value="2"/>
</dbReference>